<dbReference type="SUPFAM" id="SSF53187">
    <property type="entry name" value="Zn-dependent exopeptidases"/>
    <property type="match status" value="1"/>
</dbReference>
<dbReference type="RefSeq" id="WP_353651475.1">
    <property type="nucleotide sequence ID" value="NZ_CP159218.1"/>
</dbReference>
<dbReference type="NCBIfam" id="TIGR01891">
    <property type="entry name" value="amidohydrolases"/>
    <property type="match status" value="1"/>
</dbReference>
<evidence type="ECO:0000259" key="3">
    <source>
        <dbReference type="Pfam" id="PF07687"/>
    </source>
</evidence>
<feature type="binding site" evidence="2">
    <location>
        <position position="158"/>
    </location>
    <ligand>
        <name>Mn(2+)</name>
        <dbReference type="ChEBI" id="CHEBI:29035"/>
        <label>2</label>
    </ligand>
</feature>
<dbReference type="InterPro" id="IPR036264">
    <property type="entry name" value="Bact_exopeptidase_dim_dom"/>
</dbReference>
<keyword evidence="2" id="KW-0464">Manganese</keyword>
<dbReference type="Pfam" id="PF07687">
    <property type="entry name" value="M20_dimer"/>
    <property type="match status" value="1"/>
</dbReference>
<sequence length="390" mass="41220">MKDDLIALRREIHADPEIALDLPRTQQRILTALQGLDLEVTLGRHLSSVVAVLRGGARSENAPVVLLRGDMDALPVDERTGHPFASTNGAMHACGHDLHVAGLVGAARILHERRAELPGDVVFMFQPGEEGPGGAAPMIDEGLLDVAGRRVDAAFALHVTSAQHPVGVWFGRPGPLMAAADKCFITVRGKGGHGSAPHTALDPVPVACAIVLGLQSMVTRRFDAFDPVVVTAGKIAAGTKENIIPDTATIDLTVRSFSAAHRDKVQQEIIRVAEGTAAAHAMTAAVDYHREYPVTVNDEAEYAVLRDAVLDLFGAERYVEMPFPEAGSEDFSFVAEQVPSAYIFVSACVGDPAEAADNHSPIADFDDVVVPDAAALLAEVAVRRLGAPAG</sequence>
<dbReference type="InterPro" id="IPR017439">
    <property type="entry name" value="Amidohydrolase"/>
</dbReference>
<gene>
    <name evidence="4" type="ORF">ABLG96_11605</name>
</gene>
<feature type="binding site" evidence="2">
    <location>
        <position position="94"/>
    </location>
    <ligand>
        <name>Mn(2+)</name>
        <dbReference type="ChEBI" id="CHEBI:29035"/>
        <label>2</label>
    </ligand>
</feature>
<comment type="cofactor">
    <cofactor evidence="2">
        <name>Mn(2+)</name>
        <dbReference type="ChEBI" id="CHEBI:29035"/>
    </cofactor>
    <text evidence="2">The Mn(2+) ion enhances activity.</text>
</comment>
<dbReference type="Gene3D" id="3.30.70.360">
    <property type="match status" value="1"/>
</dbReference>
<proteinExistence type="predicted"/>
<dbReference type="Pfam" id="PF01546">
    <property type="entry name" value="Peptidase_M20"/>
    <property type="match status" value="1"/>
</dbReference>
<feature type="binding site" evidence="2">
    <location>
        <position position="96"/>
    </location>
    <ligand>
        <name>Mn(2+)</name>
        <dbReference type="ChEBI" id="CHEBI:29035"/>
        <label>2</label>
    </ligand>
</feature>
<reference evidence="4" key="1">
    <citation type="submission" date="2024-05" db="EMBL/GenBank/DDBJ databases">
        <authorList>
            <person name="Cai S.Y."/>
            <person name="Jin L.M."/>
            <person name="Li H.R."/>
        </authorList>
    </citation>
    <scope>NUCLEOTIDE SEQUENCE</scope>
    <source>
        <strain evidence="4">A5-74</strain>
    </source>
</reference>
<dbReference type="GO" id="GO:0019877">
    <property type="term" value="P:diaminopimelate biosynthetic process"/>
    <property type="evidence" value="ECO:0007669"/>
    <property type="project" value="UniProtKB-ARBA"/>
</dbReference>
<feature type="binding site" evidence="2">
    <location>
        <position position="130"/>
    </location>
    <ligand>
        <name>Mn(2+)</name>
        <dbReference type="ChEBI" id="CHEBI:29035"/>
        <label>2</label>
    </ligand>
</feature>
<protein>
    <submittedName>
        <fullName evidence="4">M20 family metallopeptidase</fullName>
    </submittedName>
</protein>
<evidence type="ECO:0000256" key="1">
    <source>
        <dbReference type="ARBA" id="ARBA00022801"/>
    </source>
</evidence>
<dbReference type="InterPro" id="IPR011650">
    <property type="entry name" value="Peptidase_M20_dimer"/>
</dbReference>
<dbReference type="AlphaFoldDB" id="A0AAU8DU41"/>
<keyword evidence="2" id="KW-0479">Metal-binding</keyword>
<dbReference type="GO" id="GO:0046872">
    <property type="term" value="F:metal ion binding"/>
    <property type="evidence" value="ECO:0007669"/>
    <property type="project" value="UniProtKB-KW"/>
</dbReference>
<dbReference type="GO" id="GO:0050118">
    <property type="term" value="F:N-acetyldiaminopimelate deacetylase activity"/>
    <property type="evidence" value="ECO:0007669"/>
    <property type="project" value="UniProtKB-ARBA"/>
</dbReference>
<evidence type="ECO:0000313" key="4">
    <source>
        <dbReference type="EMBL" id="XCG65871.1"/>
    </source>
</evidence>
<feature type="domain" description="Peptidase M20 dimerisation" evidence="3">
    <location>
        <begin position="184"/>
        <end position="276"/>
    </location>
</feature>
<dbReference type="InterPro" id="IPR002933">
    <property type="entry name" value="Peptidase_M20"/>
</dbReference>
<dbReference type="PANTHER" id="PTHR11014">
    <property type="entry name" value="PEPTIDASE M20 FAMILY MEMBER"/>
    <property type="match status" value="1"/>
</dbReference>
<dbReference type="CDD" id="cd03886">
    <property type="entry name" value="M20_Acy1"/>
    <property type="match status" value="1"/>
</dbReference>
<evidence type="ECO:0000256" key="2">
    <source>
        <dbReference type="PIRSR" id="PIRSR005962-1"/>
    </source>
</evidence>
<dbReference type="SUPFAM" id="SSF55031">
    <property type="entry name" value="Bacterial exopeptidase dimerisation domain"/>
    <property type="match status" value="1"/>
</dbReference>
<name>A0AAU8DU41_9ACTN</name>
<dbReference type="PIRSF" id="PIRSF005962">
    <property type="entry name" value="Pept_M20D_amidohydro"/>
    <property type="match status" value="1"/>
</dbReference>
<dbReference type="EMBL" id="CP159218">
    <property type="protein sequence ID" value="XCG65871.1"/>
    <property type="molecule type" value="Genomic_DNA"/>
</dbReference>
<accession>A0AAU8DU41</accession>
<dbReference type="PANTHER" id="PTHR11014:SF63">
    <property type="entry name" value="METALLOPEPTIDASE, PUTATIVE (AFU_ORTHOLOGUE AFUA_6G09600)-RELATED"/>
    <property type="match status" value="1"/>
</dbReference>
<dbReference type="FunFam" id="3.30.70.360:FF:000001">
    <property type="entry name" value="N-acetyldiaminopimelate deacetylase"/>
    <property type="match status" value="1"/>
</dbReference>
<organism evidence="4">
    <name type="scientific">Nakamurella sp. A5-74</name>
    <dbReference type="NCBI Taxonomy" id="3158264"/>
    <lineage>
        <taxon>Bacteria</taxon>
        <taxon>Bacillati</taxon>
        <taxon>Actinomycetota</taxon>
        <taxon>Actinomycetes</taxon>
        <taxon>Nakamurellales</taxon>
        <taxon>Nakamurellaceae</taxon>
        <taxon>Nakamurella</taxon>
    </lineage>
</organism>
<feature type="binding site" evidence="2">
    <location>
        <position position="359"/>
    </location>
    <ligand>
        <name>Mn(2+)</name>
        <dbReference type="ChEBI" id="CHEBI:29035"/>
        <label>2</label>
    </ligand>
</feature>
<dbReference type="Gene3D" id="3.40.630.10">
    <property type="entry name" value="Zn peptidases"/>
    <property type="match status" value="1"/>
</dbReference>
<keyword evidence="1" id="KW-0378">Hydrolase</keyword>